<name>A0A1G4MAF2_LACFM</name>
<dbReference type="GO" id="GO:0006355">
    <property type="term" value="P:regulation of DNA-templated transcription"/>
    <property type="evidence" value="ECO:0007669"/>
    <property type="project" value="InterPro"/>
</dbReference>
<organism evidence="7 8">
    <name type="scientific">Lachancea fermentati</name>
    <name type="common">Zygosaccharomyces fermentati</name>
    <dbReference type="NCBI Taxonomy" id="4955"/>
    <lineage>
        <taxon>Eukaryota</taxon>
        <taxon>Fungi</taxon>
        <taxon>Dikarya</taxon>
        <taxon>Ascomycota</taxon>
        <taxon>Saccharomycotina</taxon>
        <taxon>Saccharomycetes</taxon>
        <taxon>Saccharomycetales</taxon>
        <taxon>Saccharomycetaceae</taxon>
        <taxon>Lachancea</taxon>
    </lineage>
</organism>
<keyword evidence="3" id="KW-0862">Zinc</keyword>
<dbReference type="GO" id="GO:0043565">
    <property type="term" value="F:sequence-specific DNA binding"/>
    <property type="evidence" value="ECO:0007669"/>
    <property type="project" value="InterPro"/>
</dbReference>
<dbReference type="PANTHER" id="PTHR47255:SF4">
    <property type="entry name" value="GATA ZINC FINGER DOMAIN-CONTAINING PROTEIN 12"/>
    <property type="match status" value="1"/>
</dbReference>
<keyword evidence="2 4" id="KW-0863">Zinc-finger</keyword>
<gene>
    <name evidence="7" type="ORF">LAFE_0C10770G</name>
</gene>
<evidence type="ECO:0000313" key="8">
    <source>
        <dbReference type="Proteomes" id="UP000190831"/>
    </source>
</evidence>
<dbReference type="Proteomes" id="UP000190831">
    <property type="component" value="Chromosome C"/>
</dbReference>
<evidence type="ECO:0000313" key="7">
    <source>
        <dbReference type="EMBL" id="SCW00734.1"/>
    </source>
</evidence>
<dbReference type="PROSITE" id="PS00344">
    <property type="entry name" value="GATA_ZN_FINGER_1"/>
    <property type="match status" value="1"/>
</dbReference>
<dbReference type="STRING" id="4955.A0A1G4MAF2"/>
<evidence type="ECO:0000256" key="2">
    <source>
        <dbReference type="ARBA" id="ARBA00022771"/>
    </source>
</evidence>
<dbReference type="PANTHER" id="PTHR47255">
    <property type="entry name" value="GATA TRANSCRIPTION FACTOR 22-RELATED"/>
    <property type="match status" value="1"/>
</dbReference>
<keyword evidence="8" id="KW-1185">Reference proteome</keyword>
<dbReference type="OrthoDB" id="2162994at2759"/>
<proteinExistence type="predicted"/>
<dbReference type="GO" id="GO:0008270">
    <property type="term" value="F:zinc ion binding"/>
    <property type="evidence" value="ECO:0007669"/>
    <property type="project" value="UniProtKB-KW"/>
</dbReference>
<evidence type="ECO:0000256" key="4">
    <source>
        <dbReference type="PROSITE-ProRule" id="PRU00094"/>
    </source>
</evidence>
<dbReference type="SMART" id="SM00401">
    <property type="entry name" value="ZnF_GATA"/>
    <property type="match status" value="1"/>
</dbReference>
<feature type="compositionally biased region" description="Basic and acidic residues" evidence="5">
    <location>
        <begin position="446"/>
        <end position="457"/>
    </location>
</feature>
<reference evidence="7 8" key="1">
    <citation type="submission" date="2016-03" db="EMBL/GenBank/DDBJ databases">
        <authorList>
            <person name="Devillers H."/>
        </authorList>
    </citation>
    <scope>NUCLEOTIDE SEQUENCE [LARGE SCALE GENOMIC DNA]</scope>
    <source>
        <strain evidence="7">CBS 6772</strain>
    </source>
</reference>
<evidence type="ECO:0000259" key="6">
    <source>
        <dbReference type="PROSITE" id="PS50114"/>
    </source>
</evidence>
<feature type="compositionally biased region" description="Basic and acidic residues" evidence="5">
    <location>
        <begin position="15"/>
        <end position="35"/>
    </location>
</feature>
<dbReference type="AlphaFoldDB" id="A0A1G4MAF2"/>
<feature type="domain" description="GATA-type" evidence="6">
    <location>
        <begin position="460"/>
        <end position="495"/>
    </location>
</feature>
<evidence type="ECO:0000256" key="1">
    <source>
        <dbReference type="ARBA" id="ARBA00022723"/>
    </source>
</evidence>
<evidence type="ECO:0000256" key="3">
    <source>
        <dbReference type="ARBA" id="ARBA00022833"/>
    </source>
</evidence>
<feature type="region of interest" description="Disordered" evidence="5">
    <location>
        <begin position="1"/>
        <end position="70"/>
    </location>
</feature>
<accession>A0A1G4MAF2</accession>
<dbReference type="InterPro" id="IPR013088">
    <property type="entry name" value="Znf_NHR/GATA"/>
</dbReference>
<dbReference type="InterPro" id="IPR000679">
    <property type="entry name" value="Znf_GATA"/>
</dbReference>
<dbReference type="EMBL" id="LT598485">
    <property type="protein sequence ID" value="SCW00734.1"/>
    <property type="molecule type" value="Genomic_DNA"/>
</dbReference>
<evidence type="ECO:0000256" key="5">
    <source>
        <dbReference type="SAM" id="MobiDB-lite"/>
    </source>
</evidence>
<dbReference type="PROSITE" id="PS50114">
    <property type="entry name" value="GATA_ZN_FINGER_2"/>
    <property type="match status" value="1"/>
</dbReference>
<feature type="region of interest" description="Disordered" evidence="5">
    <location>
        <begin position="431"/>
        <end position="457"/>
    </location>
</feature>
<dbReference type="Pfam" id="PF00320">
    <property type="entry name" value="GATA"/>
    <property type="match status" value="1"/>
</dbReference>
<dbReference type="Gene3D" id="3.30.50.10">
    <property type="entry name" value="Erythroid Transcription Factor GATA-1, subunit A"/>
    <property type="match status" value="1"/>
</dbReference>
<dbReference type="InterPro" id="IPR052138">
    <property type="entry name" value="GATA_ZnFinger_Domain"/>
</dbReference>
<keyword evidence="1" id="KW-0479">Metal-binding</keyword>
<dbReference type="SUPFAM" id="SSF57716">
    <property type="entry name" value="Glucocorticoid receptor-like (DNA-binding domain)"/>
    <property type="match status" value="1"/>
</dbReference>
<protein>
    <submittedName>
        <fullName evidence="7">LAFE_0C10770g1_1</fullName>
    </submittedName>
</protein>
<dbReference type="CDD" id="cd00202">
    <property type="entry name" value="ZnF_GATA"/>
    <property type="match status" value="1"/>
</dbReference>
<sequence length="554" mass="60833">MNLCASASILSPKMSHSERLRSKSPRSREESRVDFPKAPTQKSISHPEVSETSPRPKVSSIGKLSGSISHPRYTPSISNIIHITPRASNVRKEVENYNANERLSPTFDIEKTVSNPNSPPAPESLLAKADANKADKDIRNAASAPVSALPTFDYAKKDRIQGHSFDFKIPSYHKKGAITVNLNSRNLNNGRRSSLDSLMNAVQTVSDDQLAPLRNSIIDKNNAYQTKMARLIEIKNKTSNLIKSWPLTQAGQGLHHHESIACLLDDVSLESVKSLSELSELQALITKEILVLKKERDVDILGRRSSLGSGSWSTSEASSHTKAFYPTTAAVPNPTGTLQTFGTYKFPRIGGSESSGSQTILPPISVNLMTQKDSGGGVGGGNDYGLGLRAPIQTHRAAFSDSMIQLMQAAATSNVTRKSSTPQIGRIEKSRQTHSMAMTPGVSAKKSVEKPLSDSSRKNSYGTMECVHCTRKDTPEWRRGPYGNRTVCNACGLFYGKLIRKFGVQKANIIMHYRKSTLPEDRRVPSTFFVPESFIRELQTQTQQHLNADFSVAR</sequence>